<organism evidence="1">
    <name type="scientific">Tetraodon nigroviridis</name>
    <name type="common">Spotted green pufferfish</name>
    <name type="synonym">Chelonodon nigroviridis</name>
    <dbReference type="NCBI Taxonomy" id="99883"/>
    <lineage>
        <taxon>Eukaryota</taxon>
        <taxon>Metazoa</taxon>
        <taxon>Chordata</taxon>
        <taxon>Craniata</taxon>
        <taxon>Vertebrata</taxon>
        <taxon>Euteleostomi</taxon>
        <taxon>Actinopterygii</taxon>
        <taxon>Neopterygii</taxon>
        <taxon>Teleostei</taxon>
        <taxon>Neoteleostei</taxon>
        <taxon>Acanthomorphata</taxon>
        <taxon>Eupercaria</taxon>
        <taxon>Tetraodontiformes</taxon>
        <taxon>Tetradontoidea</taxon>
        <taxon>Tetraodontidae</taxon>
        <taxon>Tetraodon</taxon>
    </lineage>
</organism>
<accession>Q4RDY8</accession>
<gene>
    <name evidence="1" type="ORF">GSTENG00038731001</name>
</gene>
<sequence length="50" mass="5754">GGQTGSSRGWDIYEVWIFGQKAFLLSTLRDTVWVLNRAALRSRSHLMSER</sequence>
<protein>
    <submittedName>
        <fullName evidence="1">Chromosome undetermined SCAF15301, whole genome shotgun sequence</fullName>
    </submittedName>
</protein>
<dbReference type="AlphaFoldDB" id="Q4RDY8"/>
<proteinExistence type="predicted"/>
<name>Q4RDY8_TETNG</name>
<reference evidence="1" key="2">
    <citation type="submission" date="2004-02" db="EMBL/GenBank/DDBJ databases">
        <authorList>
            <consortium name="Genoscope"/>
            <consortium name="Whitehead Institute Centre for Genome Research"/>
        </authorList>
    </citation>
    <scope>NUCLEOTIDE SEQUENCE</scope>
</reference>
<feature type="non-terminal residue" evidence="1">
    <location>
        <position position="1"/>
    </location>
</feature>
<dbReference type="EMBL" id="CAAE01015301">
    <property type="protein sequence ID" value="CAG13394.1"/>
    <property type="molecule type" value="Genomic_DNA"/>
</dbReference>
<reference evidence="1" key="1">
    <citation type="journal article" date="2004" name="Nature">
        <title>Genome duplication in the teleost fish Tetraodon nigroviridis reveals the early vertebrate proto-karyotype.</title>
        <authorList>
            <person name="Jaillon O."/>
            <person name="Aury J.-M."/>
            <person name="Brunet F."/>
            <person name="Petit J.-L."/>
            <person name="Stange-Thomann N."/>
            <person name="Mauceli E."/>
            <person name="Bouneau L."/>
            <person name="Fischer C."/>
            <person name="Ozouf-Costaz C."/>
            <person name="Bernot A."/>
            <person name="Nicaud S."/>
            <person name="Jaffe D."/>
            <person name="Fisher S."/>
            <person name="Lutfalla G."/>
            <person name="Dossat C."/>
            <person name="Segurens B."/>
            <person name="Dasilva C."/>
            <person name="Salanoubat M."/>
            <person name="Levy M."/>
            <person name="Boudet N."/>
            <person name="Castellano S."/>
            <person name="Anthouard V."/>
            <person name="Jubin C."/>
            <person name="Castelli V."/>
            <person name="Katinka M."/>
            <person name="Vacherie B."/>
            <person name="Biemont C."/>
            <person name="Skalli Z."/>
            <person name="Cattolico L."/>
            <person name="Poulain J."/>
            <person name="De Berardinis V."/>
            <person name="Cruaud C."/>
            <person name="Duprat S."/>
            <person name="Brottier P."/>
            <person name="Coutanceau J.-P."/>
            <person name="Gouzy J."/>
            <person name="Parra G."/>
            <person name="Lardier G."/>
            <person name="Chapple C."/>
            <person name="McKernan K.J."/>
            <person name="McEwan P."/>
            <person name="Bosak S."/>
            <person name="Kellis M."/>
            <person name="Volff J.-N."/>
            <person name="Guigo R."/>
            <person name="Zody M.C."/>
            <person name="Mesirov J."/>
            <person name="Lindblad-Toh K."/>
            <person name="Birren B."/>
            <person name="Nusbaum C."/>
            <person name="Kahn D."/>
            <person name="Robinson-Rechavi M."/>
            <person name="Laudet V."/>
            <person name="Schachter V."/>
            <person name="Quetier F."/>
            <person name="Saurin W."/>
            <person name="Scarpelli C."/>
            <person name="Wincker P."/>
            <person name="Lander E.S."/>
            <person name="Weissenbach J."/>
            <person name="Roest Crollius H."/>
        </authorList>
    </citation>
    <scope>NUCLEOTIDE SEQUENCE [LARGE SCALE GENOMIC DNA]</scope>
</reference>
<dbReference type="KEGG" id="tng:GSTEN00038731G001"/>
<evidence type="ECO:0000313" key="1">
    <source>
        <dbReference type="EMBL" id="CAG13394.1"/>
    </source>
</evidence>